<dbReference type="AlphaFoldDB" id="A0A848KGC7"/>
<proteinExistence type="predicted"/>
<dbReference type="GO" id="GO:0016787">
    <property type="term" value="F:hydrolase activity"/>
    <property type="evidence" value="ECO:0007669"/>
    <property type="project" value="UniProtKB-KW"/>
</dbReference>
<protein>
    <submittedName>
        <fullName evidence="2">Alpha/beta hydrolase</fullName>
    </submittedName>
</protein>
<dbReference type="InterPro" id="IPR029058">
    <property type="entry name" value="AB_hydrolase_fold"/>
</dbReference>
<dbReference type="InterPro" id="IPR000073">
    <property type="entry name" value="AB_hydrolase_1"/>
</dbReference>
<organism evidence="2 3">
    <name type="scientific">Antrihabitans stalactiti</name>
    <dbReference type="NCBI Taxonomy" id="2584121"/>
    <lineage>
        <taxon>Bacteria</taxon>
        <taxon>Bacillati</taxon>
        <taxon>Actinomycetota</taxon>
        <taxon>Actinomycetes</taxon>
        <taxon>Mycobacteriales</taxon>
        <taxon>Nocardiaceae</taxon>
        <taxon>Antrihabitans</taxon>
    </lineage>
</organism>
<dbReference type="Pfam" id="PF00561">
    <property type="entry name" value="Abhydrolase_1"/>
    <property type="match status" value="1"/>
</dbReference>
<reference evidence="2 3" key="1">
    <citation type="submission" date="2019-05" db="EMBL/GenBank/DDBJ databases">
        <authorList>
            <person name="Lee S.D."/>
        </authorList>
    </citation>
    <scope>NUCLEOTIDE SEQUENCE [LARGE SCALE GENOMIC DNA]</scope>
    <source>
        <strain evidence="2 3">YC2-7</strain>
    </source>
</reference>
<comment type="caution">
    <text evidence="2">The sequence shown here is derived from an EMBL/GenBank/DDBJ whole genome shotgun (WGS) entry which is preliminary data.</text>
</comment>
<evidence type="ECO:0000313" key="3">
    <source>
        <dbReference type="Proteomes" id="UP000535543"/>
    </source>
</evidence>
<dbReference type="Gene3D" id="3.40.50.1820">
    <property type="entry name" value="alpha/beta hydrolase"/>
    <property type="match status" value="1"/>
</dbReference>
<accession>A0A848KGC7</accession>
<keyword evidence="2" id="KW-0378">Hydrolase</keyword>
<reference evidence="2 3" key="2">
    <citation type="submission" date="2020-06" db="EMBL/GenBank/DDBJ databases">
        <title>Antribacter stalactiti gen. nov., sp. nov., a new member of the family Nacardiaceae isolated from a cave.</title>
        <authorList>
            <person name="Kim I.S."/>
        </authorList>
    </citation>
    <scope>NUCLEOTIDE SEQUENCE [LARGE SCALE GENOMIC DNA]</scope>
    <source>
        <strain evidence="2 3">YC2-7</strain>
    </source>
</reference>
<gene>
    <name evidence="2" type="ORF">FGL95_17450</name>
</gene>
<keyword evidence="3" id="KW-1185">Reference proteome</keyword>
<sequence>MRRWLGCIRVDGDLPSRRMPVLNDEKETNLAAVAPGAGFAVSPKLQVKEVFALAHAIKYAGRPIRQPARSDEAKVPVLIVPGIVVGDWFMTPLRRHLRRAGHVTIDSQIVSNIRCSDAALERLERILEAEVAKHGRPIAIVGYSRGGMFGRALATRRPDLVAGLITLASPLIDAATAVSPVLLGPVGLMARLNRTGSSQLMSDDCLNGECYERTALELAQKFPRDIPFTSVISSEDGFVERRAMLDPDAQHVEVREGHLSIVASKETFRVIDASLAEMHATKRARRVAS</sequence>
<feature type="domain" description="AB hydrolase-1" evidence="1">
    <location>
        <begin position="132"/>
        <end position="187"/>
    </location>
</feature>
<evidence type="ECO:0000313" key="2">
    <source>
        <dbReference type="EMBL" id="NMN96826.1"/>
    </source>
</evidence>
<name>A0A848KGC7_9NOCA</name>
<evidence type="ECO:0000259" key="1">
    <source>
        <dbReference type="Pfam" id="PF00561"/>
    </source>
</evidence>
<dbReference type="SUPFAM" id="SSF53474">
    <property type="entry name" value="alpha/beta-Hydrolases"/>
    <property type="match status" value="1"/>
</dbReference>
<dbReference type="Proteomes" id="UP000535543">
    <property type="component" value="Unassembled WGS sequence"/>
</dbReference>
<dbReference type="EMBL" id="VCQU01000006">
    <property type="protein sequence ID" value="NMN96826.1"/>
    <property type="molecule type" value="Genomic_DNA"/>
</dbReference>